<dbReference type="InterPro" id="IPR000073">
    <property type="entry name" value="AB_hydrolase_1"/>
</dbReference>
<dbReference type="InterPro" id="IPR000639">
    <property type="entry name" value="Epox_hydrolase-like"/>
</dbReference>
<feature type="domain" description="AB hydrolase-1" evidence="3">
    <location>
        <begin position="83"/>
        <end position="204"/>
    </location>
</feature>
<name>A0A7D9EDW1_PARCT</name>
<comment type="similarity">
    <text evidence="2">Belongs to the AB hydrolase superfamily. Epoxide hydrolase family.</text>
</comment>
<evidence type="ECO:0000313" key="4">
    <source>
        <dbReference type="EMBL" id="CAB4006032.1"/>
    </source>
</evidence>
<dbReference type="Proteomes" id="UP001152795">
    <property type="component" value="Unassembled WGS sequence"/>
</dbReference>
<accession>A0A7D9EDW1</accession>
<sequence length="250" mass="28774">MVNIVFRIIKFVVIYSLAAFYGFFVSIFLVGKLCQLRSGFFKKREGTQVPACLQDPSLGDHHYVTTKSGHKFHYVAKGDTEKPLMLCMHGFPEFWFGWRSQLKEFCDDYRVVAIDMRGYGDSYRPEGISNYMPYLLVQDIEEIVEALGYSSCVLLAHDWGGALAWHVAHRFPEIVDKLIIMNAPHPKLFMKHLQSNLKQFFKSWYFIFNALPYLPEMLFSYNDCAILDKVFVGGAVSHNLSAFIGDGMYL</sequence>
<dbReference type="SUPFAM" id="SSF53474">
    <property type="entry name" value="alpha/beta-Hydrolases"/>
    <property type="match status" value="1"/>
</dbReference>
<gene>
    <name evidence="4" type="ORF">PACLA_8A064550</name>
</gene>
<evidence type="ECO:0000259" key="3">
    <source>
        <dbReference type="Pfam" id="PF00561"/>
    </source>
</evidence>
<evidence type="ECO:0000256" key="2">
    <source>
        <dbReference type="ARBA" id="ARBA00038334"/>
    </source>
</evidence>
<dbReference type="GO" id="GO:0004301">
    <property type="term" value="F:epoxide hydrolase activity"/>
    <property type="evidence" value="ECO:0007669"/>
    <property type="project" value="UniProtKB-ARBA"/>
</dbReference>
<evidence type="ECO:0000313" key="5">
    <source>
        <dbReference type="Proteomes" id="UP001152795"/>
    </source>
</evidence>
<dbReference type="AlphaFoldDB" id="A0A7D9EDW1"/>
<dbReference type="EMBL" id="CACRXK020005392">
    <property type="protein sequence ID" value="CAB4006032.1"/>
    <property type="molecule type" value="Genomic_DNA"/>
</dbReference>
<evidence type="ECO:0000256" key="1">
    <source>
        <dbReference type="ARBA" id="ARBA00022801"/>
    </source>
</evidence>
<organism evidence="4 5">
    <name type="scientific">Paramuricea clavata</name>
    <name type="common">Red gorgonian</name>
    <name type="synonym">Violescent sea-whip</name>
    <dbReference type="NCBI Taxonomy" id="317549"/>
    <lineage>
        <taxon>Eukaryota</taxon>
        <taxon>Metazoa</taxon>
        <taxon>Cnidaria</taxon>
        <taxon>Anthozoa</taxon>
        <taxon>Octocorallia</taxon>
        <taxon>Malacalcyonacea</taxon>
        <taxon>Plexauridae</taxon>
        <taxon>Paramuricea</taxon>
    </lineage>
</organism>
<protein>
    <submittedName>
        <fullName evidence="4">Epoxide hydrolase 4-like</fullName>
    </submittedName>
</protein>
<dbReference type="PRINTS" id="PR00111">
    <property type="entry name" value="ABHYDROLASE"/>
</dbReference>
<dbReference type="OrthoDB" id="408373at2759"/>
<dbReference type="PRINTS" id="PR00412">
    <property type="entry name" value="EPOXHYDRLASE"/>
</dbReference>
<dbReference type="PANTHER" id="PTHR43329">
    <property type="entry name" value="EPOXIDE HYDROLASE"/>
    <property type="match status" value="1"/>
</dbReference>
<dbReference type="InterPro" id="IPR029058">
    <property type="entry name" value="AB_hydrolase_fold"/>
</dbReference>
<keyword evidence="1 4" id="KW-0378">Hydrolase</keyword>
<keyword evidence="5" id="KW-1185">Reference proteome</keyword>
<reference evidence="4" key="1">
    <citation type="submission" date="2020-04" db="EMBL/GenBank/DDBJ databases">
        <authorList>
            <person name="Alioto T."/>
            <person name="Alioto T."/>
            <person name="Gomez Garrido J."/>
        </authorList>
    </citation>
    <scope>NUCLEOTIDE SEQUENCE</scope>
    <source>
        <strain evidence="4">A484AB</strain>
    </source>
</reference>
<comment type="caution">
    <text evidence="4">The sequence shown here is derived from an EMBL/GenBank/DDBJ whole genome shotgun (WGS) entry which is preliminary data.</text>
</comment>
<proteinExistence type="inferred from homology"/>
<dbReference type="Gene3D" id="3.40.50.1820">
    <property type="entry name" value="alpha/beta hydrolase"/>
    <property type="match status" value="1"/>
</dbReference>
<dbReference type="Pfam" id="PF00561">
    <property type="entry name" value="Abhydrolase_1"/>
    <property type="match status" value="1"/>
</dbReference>